<gene>
    <name evidence="2" type="ORF">D6850_09045</name>
</gene>
<keyword evidence="1" id="KW-0472">Membrane</keyword>
<evidence type="ECO:0000256" key="1">
    <source>
        <dbReference type="SAM" id="Phobius"/>
    </source>
</evidence>
<protein>
    <recommendedName>
        <fullName evidence="4">VPLPA-CTERM sorting domain-containing protein</fullName>
    </recommendedName>
</protein>
<dbReference type="Proteomes" id="UP000281128">
    <property type="component" value="Unassembled WGS sequence"/>
</dbReference>
<dbReference type="RefSeq" id="WP_121166022.1">
    <property type="nucleotide sequence ID" value="NZ_RAPE01000002.1"/>
</dbReference>
<proteinExistence type="predicted"/>
<reference evidence="2 3" key="1">
    <citation type="submission" date="2018-09" db="EMBL/GenBank/DDBJ databases">
        <title>Roseovarius spongiae sp. nov., isolated from a marine sponge.</title>
        <authorList>
            <person name="Zhuang L."/>
            <person name="Luo L."/>
        </authorList>
    </citation>
    <scope>NUCLEOTIDE SEQUENCE [LARGE SCALE GENOMIC DNA]</scope>
    <source>
        <strain evidence="2 3">HN-E21</strain>
    </source>
</reference>
<keyword evidence="1" id="KW-0812">Transmembrane</keyword>
<evidence type="ECO:0008006" key="4">
    <source>
        <dbReference type="Google" id="ProtNLM"/>
    </source>
</evidence>
<evidence type="ECO:0000313" key="3">
    <source>
        <dbReference type="Proteomes" id="UP000281128"/>
    </source>
</evidence>
<evidence type="ECO:0000313" key="2">
    <source>
        <dbReference type="EMBL" id="RKF14996.1"/>
    </source>
</evidence>
<organism evidence="2 3">
    <name type="scientific">Roseovarius spongiae</name>
    <dbReference type="NCBI Taxonomy" id="2320272"/>
    <lineage>
        <taxon>Bacteria</taxon>
        <taxon>Pseudomonadati</taxon>
        <taxon>Pseudomonadota</taxon>
        <taxon>Alphaproteobacteria</taxon>
        <taxon>Rhodobacterales</taxon>
        <taxon>Roseobacteraceae</taxon>
        <taxon>Roseovarius</taxon>
    </lineage>
</organism>
<name>A0A3A8B5K9_9RHOB</name>
<dbReference type="AlphaFoldDB" id="A0A3A8B5K9"/>
<dbReference type="OrthoDB" id="7836171at2"/>
<keyword evidence="3" id="KW-1185">Reference proteome</keyword>
<dbReference type="EMBL" id="RAPE01000002">
    <property type="protein sequence ID" value="RKF14996.1"/>
    <property type="molecule type" value="Genomic_DNA"/>
</dbReference>
<feature type="transmembrane region" description="Helical" evidence="1">
    <location>
        <begin position="149"/>
        <end position="167"/>
    </location>
</feature>
<comment type="caution">
    <text evidence="2">The sequence shown here is derived from an EMBL/GenBank/DDBJ whole genome shotgun (WGS) entry which is preliminary data.</text>
</comment>
<sequence length="172" mass="18007">MFEATVTDAGGFDVTAASGSSFPGNHAQFTGTIFGGEGIAISGVENFSGVLASGGYMTSLSFDVYEPTTTQTLEGCNWGSCTDSTFTLELFNGAASIASTSFNPTDDAIFNFGLALAPGQKFDRFVITELNNTVDNEFFANFKADLAPIPLPATGWLLIAALGGLVLRRRMG</sequence>
<keyword evidence="1" id="KW-1133">Transmembrane helix</keyword>
<accession>A0A3A8B5K9</accession>